<accession>A0A3R6ACW6</accession>
<name>A0A3R6ACW6_9FIRM</name>
<evidence type="ECO:0000256" key="1">
    <source>
        <dbReference type="SAM" id="Phobius"/>
    </source>
</evidence>
<organism evidence="2 3">
    <name type="scientific">Roseburia inulinivorans</name>
    <dbReference type="NCBI Taxonomy" id="360807"/>
    <lineage>
        <taxon>Bacteria</taxon>
        <taxon>Bacillati</taxon>
        <taxon>Bacillota</taxon>
        <taxon>Clostridia</taxon>
        <taxon>Lachnospirales</taxon>
        <taxon>Lachnospiraceae</taxon>
        <taxon>Roseburia</taxon>
    </lineage>
</organism>
<evidence type="ECO:0000313" key="2">
    <source>
        <dbReference type="EMBL" id="RHA87413.1"/>
    </source>
</evidence>
<dbReference type="EMBL" id="QSFX01000020">
    <property type="protein sequence ID" value="RHA87413.1"/>
    <property type="molecule type" value="Genomic_DNA"/>
</dbReference>
<reference evidence="2 3" key="1">
    <citation type="submission" date="2018-08" db="EMBL/GenBank/DDBJ databases">
        <title>A genome reference for cultivated species of the human gut microbiota.</title>
        <authorList>
            <person name="Zou Y."/>
            <person name="Xue W."/>
            <person name="Luo G."/>
        </authorList>
    </citation>
    <scope>NUCLEOTIDE SEQUENCE [LARGE SCALE GENOMIC DNA]</scope>
    <source>
        <strain evidence="2 3">AM42-1AC</strain>
    </source>
</reference>
<keyword evidence="1" id="KW-0812">Transmembrane</keyword>
<gene>
    <name evidence="2" type="ORF">DW914_11305</name>
</gene>
<evidence type="ECO:0000313" key="3">
    <source>
        <dbReference type="Proteomes" id="UP000283492"/>
    </source>
</evidence>
<keyword evidence="1" id="KW-1133">Transmembrane helix</keyword>
<feature type="transmembrane region" description="Helical" evidence="1">
    <location>
        <begin position="16"/>
        <end position="39"/>
    </location>
</feature>
<sequence length="113" mass="12591">MTEILTMIGFEDVTKVIALILGFISVCAIIVSLVTEGLKSIKQINSLPTKLVCYAVAVILTTPMMIALMAYMRTPVEWYMVFASFLASFVVAKVSMSGWDDVNELCKRLFRTK</sequence>
<keyword evidence="1" id="KW-0472">Membrane</keyword>
<protein>
    <recommendedName>
        <fullName evidence="4">Holin</fullName>
    </recommendedName>
</protein>
<proteinExistence type="predicted"/>
<comment type="caution">
    <text evidence="2">The sequence shown here is derived from an EMBL/GenBank/DDBJ whole genome shotgun (WGS) entry which is preliminary data.</text>
</comment>
<dbReference type="AlphaFoldDB" id="A0A3R6ACW6"/>
<evidence type="ECO:0008006" key="4">
    <source>
        <dbReference type="Google" id="ProtNLM"/>
    </source>
</evidence>
<feature type="transmembrane region" description="Helical" evidence="1">
    <location>
        <begin position="51"/>
        <end position="72"/>
    </location>
</feature>
<dbReference type="RefSeq" id="WP_118582160.1">
    <property type="nucleotide sequence ID" value="NZ_CABJFX010000020.1"/>
</dbReference>
<dbReference type="Proteomes" id="UP000283492">
    <property type="component" value="Unassembled WGS sequence"/>
</dbReference>
<feature type="transmembrane region" description="Helical" evidence="1">
    <location>
        <begin position="78"/>
        <end position="99"/>
    </location>
</feature>